<comment type="caution">
    <text evidence="4">The sequence shown here is derived from an EMBL/GenBank/DDBJ whole genome shotgun (WGS) entry which is preliminary data.</text>
</comment>
<evidence type="ECO:0000256" key="2">
    <source>
        <dbReference type="SAM" id="Phobius"/>
    </source>
</evidence>
<proteinExistence type="predicted"/>
<keyword evidence="2" id="KW-0812">Transmembrane</keyword>
<dbReference type="Pfam" id="PF14145">
    <property type="entry name" value="YrhK"/>
    <property type="match status" value="1"/>
</dbReference>
<sequence>MDSAQAQQKYSDSSQQSREEYVDHKMNSHSQFYKKSYKILYTINDFTLGLWFLIGSVFFYFESLKTWGVTLFVLASLQFVIKPTIRLVHEVNARKHYGNEYDQKHQ</sequence>
<evidence type="ECO:0000313" key="4">
    <source>
        <dbReference type="EMBL" id="MBA2174866.1"/>
    </source>
</evidence>
<evidence type="ECO:0000256" key="1">
    <source>
        <dbReference type="SAM" id="MobiDB-lite"/>
    </source>
</evidence>
<reference evidence="4 5" key="1">
    <citation type="journal article" date="2004" name="Extremophiles">
        <title>Halobacillus locisalis sp. nov., a halophilic bacterium isolated from a marine solar saltern of the Yellow Sea in Korea.</title>
        <authorList>
            <person name="Yoon J.H."/>
            <person name="Kang K.H."/>
            <person name="Oh T.K."/>
            <person name="Park Y.H."/>
        </authorList>
    </citation>
    <scope>NUCLEOTIDE SEQUENCE [LARGE SCALE GENOMIC DNA]</scope>
    <source>
        <strain evidence="4 5">KCTC 3788</strain>
    </source>
</reference>
<keyword evidence="2" id="KW-0472">Membrane</keyword>
<accession>A0A838CTC8</accession>
<feature type="transmembrane region" description="Helical" evidence="2">
    <location>
        <begin position="67"/>
        <end position="85"/>
    </location>
</feature>
<feature type="domain" description="YrhK" evidence="3">
    <location>
        <begin position="35"/>
        <end position="90"/>
    </location>
</feature>
<evidence type="ECO:0000259" key="3">
    <source>
        <dbReference type="Pfam" id="PF14145"/>
    </source>
</evidence>
<feature type="transmembrane region" description="Helical" evidence="2">
    <location>
        <begin position="39"/>
        <end position="61"/>
    </location>
</feature>
<dbReference type="AlphaFoldDB" id="A0A838CTC8"/>
<dbReference type="RefSeq" id="WP_181471921.1">
    <property type="nucleotide sequence ID" value="NZ_JACEFG010000002.1"/>
</dbReference>
<protein>
    <submittedName>
        <fullName evidence="4">YrhK family protein</fullName>
    </submittedName>
</protein>
<evidence type="ECO:0000313" key="5">
    <source>
        <dbReference type="Proteomes" id="UP000571017"/>
    </source>
</evidence>
<gene>
    <name evidence="4" type="ORF">H0266_08170</name>
</gene>
<dbReference type="InterPro" id="IPR025424">
    <property type="entry name" value="YrhK_domain"/>
</dbReference>
<dbReference type="EMBL" id="JACEFG010000002">
    <property type="protein sequence ID" value="MBA2174866.1"/>
    <property type="molecule type" value="Genomic_DNA"/>
</dbReference>
<organism evidence="4 5">
    <name type="scientific">Halobacillus locisalis</name>
    <dbReference type="NCBI Taxonomy" id="220753"/>
    <lineage>
        <taxon>Bacteria</taxon>
        <taxon>Bacillati</taxon>
        <taxon>Bacillota</taxon>
        <taxon>Bacilli</taxon>
        <taxon>Bacillales</taxon>
        <taxon>Bacillaceae</taxon>
        <taxon>Halobacillus</taxon>
    </lineage>
</organism>
<name>A0A838CTC8_9BACI</name>
<keyword evidence="5" id="KW-1185">Reference proteome</keyword>
<keyword evidence="2" id="KW-1133">Transmembrane helix</keyword>
<dbReference type="Proteomes" id="UP000571017">
    <property type="component" value="Unassembled WGS sequence"/>
</dbReference>
<feature type="region of interest" description="Disordered" evidence="1">
    <location>
        <begin position="1"/>
        <end position="22"/>
    </location>
</feature>
<feature type="compositionally biased region" description="Polar residues" evidence="1">
    <location>
        <begin position="1"/>
        <end position="16"/>
    </location>
</feature>